<sequence length="255" mass="26792">MSLLTSSHPRRVAVALGAANITATVIGALGVAALFPEASEWTSRLAVVLALAVAVTALLVTTRGWDVAGFRGRVRNPRLLVLPAAVALAPLLGGVDLPGARTLAVFVLGYAVTGFFEEALFRGLILGLLRPSGVWPAVLISSALFAAAHLPNMLFGQAPAITIAQAVGTFCFGVGYAAVRLRTGSVWPLMVLHFLTDLLLRIDALPGWAHWAVMVGGDTLLLLYGLVLLRHASLRRVDSSPKNAAHTDRARIAAN</sequence>
<keyword evidence="1" id="KW-1133">Transmembrane helix</keyword>
<feature type="transmembrane region" description="Helical" evidence="1">
    <location>
        <begin position="80"/>
        <end position="97"/>
    </location>
</feature>
<reference evidence="4" key="1">
    <citation type="submission" date="2016-10" db="EMBL/GenBank/DDBJ databases">
        <authorList>
            <person name="Varghese N."/>
            <person name="Submissions S."/>
        </authorList>
    </citation>
    <scope>NUCLEOTIDE SEQUENCE [LARGE SCALE GENOMIC DNA]</scope>
    <source>
        <strain evidence="4">CGMCC 1.6963</strain>
    </source>
</reference>
<keyword evidence="4" id="KW-1185">Reference proteome</keyword>
<feature type="transmembrane region" description="Helical" evidence="1">
    <location>
        <begin position="160"/>
        <end position="179"/>
    </location>
</feature>
<evidence type="ECO:0000313" key="3">
    <source>
        <dbReference type="EMBL" id="SES45812.1"/>
    </source>
</evidence>
<dbReference type="STRING" id="587636.SAMN05216199_3850"/>
<dbReference type="GO" id="GO:0080120">
    <property type="term" value="P:CAAX-box protein maturation"/>
    <property type="evidence" value="ECO:0007669"/>
    <property type="project" value="UniProtKB-ARBA"/>
</dbReference>
<dbReference type="InterPro" id="IPR052710">
    <property type="entry name" value="CAAX_protease"/>
</dbReference>
<organism evidence="3 4">
    <name type="scientific">Pedococcus cremeus</name>
    <dbReference type="NCBI Taxonomy" id="587636"/>
    <lineage>
        <taxon>Bacteria</taxon>
        <taxon>Bacillati</taxon>
        <taxon>Actinomycetota</taxon>
        <taxon>Actinomycetes</taxon>
        <taxon>Micrococcales</taxon>
        <taxon>Intrasporangiaceae</taxon>
        <taxon>Pedococcus</taxon>
    </lineage>
</organism>
<keyword evidence="1" id="KW-0812">Transmembrane</keyword>
<proteinExistence type="predicted"/>
<name>A0A1H9XI49_9MICO</name>
<dbReference type="GO" id="GO:0004175">
    <property type="term" value="F:endopeptidase activity"/>
    <property type="evidence" value="ECO:0007669"/>
    <property type="project" value="UniProtKB-ARBA"/>
</dbReference>
<evidence type="ECO:0000313" key="4">
    <source>
        <dbReference type="Proteomes" id="UP000199019"/>
    </source>
</evidence>
<accession>A0A1H9XI49</accession>
<feature type="transmembrane region" description="Helical" evidence="1">
    <location>
        <begin position="12"/>
        <end position="35"/>
    </location>
</feature>
<feature type="transmembrane region" description="Helical" evidence="1">
    <location>
        <begin position="186"/>
        <end position="202"/>
    </location>
</feature>
<dbReference type="EMBL" id="FOHB01000008">
    <property type="protein sequence ID" value="SES45812.1"/>
    <property type="molecule type" value="Genomic_DNA"/>
</dbReference>
<keyword evidence="1" id="KW-0472">Membrane</keyword>
<gene>
    <name evidence="3" type="ORF">SAMN05216199_3850</name>
</gene>
<dbReference type="AlphaFoldDB" id="A0A1H9XI49"/>
<protein>
    <recommendedName>
        <fullName evidence="2">CAAX prenyl protease 2/Lysostaphin resistance protein A-like domain-containing protein</fullName>
    </recommendedName>
</protein>
<dbReference type="PANTHER" id="PTHR36435:SF1">
    <property type="entry name" value="CAAX AMINO TERMINAL PROTEASE FAMILY PROTEIN"/>
    <property type="match status" value="1"/>
</dbReference>
<dbReference type="InterPro" id="IPR003675">
    <property type="entry name" value="Rce1/LyrA-like_dom"/>
</dbReference>
<dbReference type="RefSeq" id="WP_177180434.1">
    <property type="nucleotide sequence ID" value="NZ_FOHB01000008.1"/>
</dbReference>
<evidence type="ECO:0000259" key="2">
    <source>
        <dbReference type="Pfam" id="PF02517"/>
    </source>
</evidence>
<feature type="transmembrane region" description="Helical" evidence="1">
    <location>
        <begin position="208"/>
        <end position="229"/>
    </location>
</feature>
<feature type="domain" description="CAAX prenyl protease 2/Lysostaphin resistance protein A-like" evidence="2">
    <location>
        <begin position="102"/>
        <end position="198"/>
    </location>
</feature>
<dbReference type="Proteomes" id="UP000199019">
    <property type="component" value="Unassembled WGS sequence"/>
</dbReference>
<feature type="transmembrane region" description="Helical" evidence="1">
    <location>
        <begin position="103"/>
        <end position="121"/>
    </location>
</feature>
<feature type="transmembrane region" description="Helical" evidence="1">
    <location>
        <begin position="133"/>
        <end position="154"/>
    </location>
</feature>
<feature type="transmembrane region" description="Helical" evidence="1">
    <location>
        <begin position="41"/>
        <end position="60"/>
    </location>
</feature>
<dbReference type="PANTHER" id="PTHR36435">
    <property type="entry name" value="SLR1288 PROTEIN"/>
    <property type="match status" value="1"/>
</dbReference>
<dbReference type="Pfam" id="PF02517">
    <property type="entry name" value="Rce1-like"/>
    <property type="match status" value="1"/>
</dbReference>
<evidence type="ECO:0000256" key="1">
    <source>
        <dbReference type="SAM" id="Phobius"/>
    </source>
</evidence>